<dbReference type="OrthoDB" id="10602269at2759"/>
<feature type="compositionally biased region" description="Polar residues" evidence="1">
    <location>
        <begin position="67"/>
        <end position="78"/>
    </location>
</feature>
<accession>A0A4Y2NZP0</accession>
<dbReference type="EMBL" id="BGPR01010249">
    <property type="protein sequence ID" value="GBN45125.1"/>
    <property type="molecule type" value="Genomic_DNA"/>
</dbReference>
<feature type="region of interest" description="Disordered" evidence="1">
    <location>
        <begin position="1"/>
        <end position="28"/>
    </location>
</feature>
<comment type="caution">
    <text evidence="2">The sequence shown here is derived from an EMBL/GenBank/DDBJ whole genome shotgun (WGS) entry which is preliminary data.</text>
</comment>
<gene>
    <name evidence="2" type="ORF">AVEN_4830_1</name>
</gene>
<organism evidence="2 3">
    <name type="scientific">Araneus ventricosus</name>
    <name type="common">Orbweaver spider</name>
    <name type="synonym">Epeira ventricosa</name>
    <dbReference type="NCBI Taxonomy" id="182803"/>
    <lineage>
        <taxon>Eukaryota</taxon>
        <taxon>Metazoa</taxon>
        <taxon>Ecdysozoa</taxon>
        <taxon>Arthropoda</taxon>
        <taxon>Chelicerata</taxon>
        <taxon>Arachnida</taxon>
        <taxon>Araneae</taxon>
        <taxon>Araneomorphae</taxon>
        <taxon>Entelegynae</taxon>
        <taxon>Araneoidea</taxon>
        <taxon>Araneidae</taxon>
        <taxon>Araneus</taxon>
    </lineage>
</organism>
<evidence type="ECO:0000313" key="2">
    <source>
        <dbReference type="EMBL" id="GBN45125.1"/>
    </source>
</evidence>
<evidence type="ECO:0000256" key="1">
    <source>
        <dbReference type="SAM" id="MobiDB-lite"/>
    </source>
</evidence>
<feature type="region of interest" description="Disordered" evidence="1">
    <location>
        <begin position="67"/>
        <end position="94"/>
    </location>
</feature>
<keyword evidence="3" id="KW-1185">Reference proteome</keyword>
<name>A0A4Y2NZP0_ARAVE</name>
<feature type="compositionally biased region" description="Basic and acidic residues" evidence="1">
    <location>
        <begin position="1"/>
        <end position="22"/>
    </location>
</feature>
<evidence type="ECO:0000313" key="3">
    <source>
        <dbReference type="Proteomes" id="UP000499080"/>
    </source>
</evidence>
<protein>
    <submittedName>
        <fullName evidence="2">Uncharacterized protein</fullName>
    </submittedName>
</protein>
<dbReference type="AlphaFoldDB" id="A0A4Y2NZP0"/>
<proteinExistence type="predicted"/>
<reference evidence="2 3" key="1">
    <citation type="journal article" date="2019" name="Sci. Rep.">
        <title>Orb-weaving spider Araneus ventricosus genome elucidates the spidroin gene catalogue.</title>
        <authorList>
            <person name="Kono N."/>
            <person name="Nakamura H."/>
            <person name="Ohtoshi R."/>
            <person name="Moran D.A.P."/>
            <person name="Shinohara A."/>
            <person name="Yoshida Y."/>
            <person name="Fujiwara M."/>
            <person name="Mori M."/>
            <person name="Tomita M."/>
            <person name="Arakawa K."/>
        </authorList>
    </citation>
    <scope>NUCLEOTIDE SEQUENCE [LARGE SCALE GENOMIC DNA]</scope>
</reference>
<sequence>MENLKGRERRESHQEQEREEGLSVKGRSSWRGSLIETVKAGMAKYKSAQSDLAGIGRGRVLACPQRMESQLPTGRPENTSPPHPLSSIEFDTEGFSIKPRATTRRFEMVCKGISVQPEQRIKWSRRRFQCRGGTKEQARSMHAEGDGKNKFRFLRFQY</sequence>
<dbReference type="Proteomes" id="UP000499080">
    <property type="component" value="Unassembled WGS sequence"/>
</dbReference>